<gene>
    <name evidence="7" type="ORF">GFSPODELE1_LOCUS10589</name>
</gene>
<evidence type="ECO:0000256" key="5">
    <source>
        <dbReference type="ARBA" id="ARBA00023180"/>
    </source>
</evidence>
<name>A0ABP1E7W3_9APHY</name>
<dbReference type="InterPro" id="IPR018202">
    <property type="entry name" value="Ser_caboxypep_ser_AS"/>
</dbReference>
<evidence type="ECO:0000256" key="1">
    <source>
        <dbReference type="ARBA" id="ARBA00009431"/>
    </source>
</evidence>
<keyword evidence="3 6" id="KW-0645">Protease</keyword>
<evidence type="ECO:0000313" key="7">
    <source>
        <dbReference type="EMBL" id="CAL1716102.1"/>
    </source>
</evidence>
<dbReference type="InterPro" id="IPR001563">
    <property type="entry name" value="Peptidase_S10"/>
</dbReference>
<evidence type="ECO:0000313" key="8">
    <source>
        <dbReference type="Proteomes" id="UP001497453"/>
    </source>
</evidence>
<dbReference type="Proteomes" id="UP001497453">
    <property type="component" value="Chromosome 9"/>
</dbReference>
<dbReference type="PANTHER" id="PTHR11802:SF479">
    <property type="entry name" value="CARBOXYPEPTIDASE"/>
    <property type="match status" value="1"/>
</dbReference>
<dbReference type="EC" id="3.4.16.-" evidence="6"/>
<evidence type="ECO:0000256" key="4">
    <source>
        <dbReference type="ARBA" id="ARBA00022801"/>
    </source>
</evidence>
<reference evidence="8" key="1">
    <citation type="submission" date="2024-04" db="EMBL/GenBank/DDBJ databases">
        <authorList>
            <person name="Shaw F."/>
            <person name="Minotto A."/>
        </authorList>
    </citation>
    <scope>NUCLEOTIDE SEQUENCE [LARGE SCALE GENOMIC DNA]</scope>
</reference>
<dbReference type="PRINTS" id="PR00724">
    <property type="entry name" value="CRBOXYPTASEC"/>
</dbReference>
<dbReference type="SUPFAM" id="SSF53474">
    <property type="entry name" value="alpha/beta-Hydrolases"/>
    <property type="match status" value="1"/>
</dbReference>
<keyword evidence="8" id="KW-1185">Reference proteome</keyword>
<evidence type="ECO:0000256" key="3">
    <source>
        <dbReference type="ARBA" id="ARBA00022670"/>
    </source>
</evidence>
<protein>
    <recommendedName>
        <fullName evidence="6">Carboxypeptidase</fullName>
        <ecNumber evidence="6">3.4.16.-</ecNumber>
    </recommendedName>
</protein>
<dbReference type="Gene3D" id="3.40.50.1820">
    <property type="entry name" value="alpha/beta hydrolase"/>
    <property type="match status" value="1"/>
</dbReference>
<accession>A0ABP1E7W3</accession>
<dbReference type="EMBL" id="OZ037952">
    <property type="protein sequence ID" value="CAL1716102.1"/>
    <property type="molecule type" value="Genomic_DNA"/>
</dbReference>
<keyword evidence="4 6" id="KW-0378">Hydrolase</keyword>
<organism evidence="7 8">
    <name type="scientific">Somion occarium</name>
    <dbReference type="NCBI Taxonomy" id="3059160"/>
    <lineage>
        <taxon>Eukaryota</taxon>
        <taxon>Fungi</taxon>
        <taxon>Dikarya</taxon>
        <taxon>Basidiomycota</taxon>
        <taxon>Agaricomycotina</taxon>
        <taxon>Agaricomycetes</taxon>
        <taxon>Polyporales</taxon>
        <taxon>Cerrenaceae</taxon>
        <taxon>Somion</taxon>
    </lineage>
</organism>
<evidence type="ECO:0000256" key="2">
    <source>
        <dbReference type="ARBA" id="ARBA00022645"/>
    </source>
</evidence>
<sequence length="700" mass="77144">MLAINSGFTITRFGLGSFHQYRPEGSLSLTYIRALANVLKASCDSASMLDLTILSLALATSVFGQQQSNIPNTWPNAWPAIPSGDFSPEWQNYFEVKDVLPNITQPLSRNFAGNIPVNRPGHANNTLFFWGFESRNGSLTAPANESNNDPWIIWLQGGPGSSGMIALMTENGPIHVKSNYSLIFNDFSWDHLADAFWIDQPVGTGYSTSDRTGYVANEDQTGEDFVGFLSNLVKVFPSLATRPLYLTGESYAGTYIPYITKHLFSTPNPPVKLRKIAIGDGSLGSLATVEELPALNVIETYPQLINYDPDVFNYFREQEHLCGFDLNLTYPQTSGHFPTLNLTRPTRQSAFSDSLDEPRFERQSFRQRVAQKYAAKQATQTNDLEHRNRKREEWKRDLTGRANGTIDPFYGCFLFDELVDYASNFSFPWTNGHFDVYDIPDGTNPEPPLDASVFFNDNRTRAALHAPTSKDWIRNFNYPFGSVRNRSIGNQYGDPSVEPIAFLSDLATNATANNVSIVFYSGNDDSLVQHRGTEVIIQNMTFGGIQGFTKKPSTPWFDDDGNFAGIVHQERNLTYVLFQGAGHLVPEWQPAAALAFIREFVLGSNKTGLVVDSTTVIGGENSTLANDVLPGGTLFYYGSATTAGTSTVPAATVASWESFIATATATPIGSQVQLSDSKVMTSSFLVMPIVGMLWGALVLA</sequence>
<proteinExistence type="inferred from homology"/>
<dbReference type="InterPro" id="IPR029058">
    <property type="entry name" value="AB_hydrolase_fold"/>
</dbReference>
<comment type="similarity">
    <text evidence="1 6">Belongs to the peptidase S10 family.</text>
</comment>
<keyword evidence="5" id="KW-0325">Glycoprotein</keyword>
<dbReference type="PANTHER" id="PTHR11802">
    <property type="entry name" value="SERINE PROTEASE FAMILY S10 SERINE CARBOXYPEPTIDASE"/>
    <property type="match status" value="1"/>
</dbReference>
<dbReference type="PROSITE" id="PS00131">
    <property type="entry name" value="CARBOXYPEPT_SER_SER"/>
    <property type="match status" value="1"/>
</dbReference>
<evidence type="ECO:0000256" key="6">
    <source>
        <dbReference type="RuleBase" id="RU361156"/>
    </source>
</evidence>
<dbReference type="Pfam" id="PF00450">
    <property type="entry name" value="Peptidase_S10"/>
    <property type="match status" value="1"/>
</dbReference>
<keyword evidence="2 6" id="KW-0121">Carboxypeptidase</keyword>